<keyword evidence="6 12" id="KW-0812">Transmembrane</keyword>
<keyword evidence="9" id="KW-0496">Mitochondrion</keyword>
<evidence type="ECO:0000256" key="9">
    <source>
        <dbReference type="ARBA" id="ARBA00023128"/>
    </source>
</evidence>
<evidence type="ECO:0000256" key="3">
    <source>
        <dbReference type="ARBA" id="ARBA00008370"/>
    </source>
</evidence>
<protein>
    <recommendedName>
        <fullName evidence="4">Cytochrome c oxidase assembly protein COX16, mitochondrial</fullName>
    </recommendedName>
    <alternativeName>
        <fullName evidence="5">Cytochrome c oxidase assembly protein cox16, mitochondrial</fullName>
    </alternativeName>
</protein>
<accession>A0A4Y7QBD1</accession>
<dbReference type="PANTHER" id="PTHR17130:SF14">
    <property type="entry name" value="CYTOCHROME C OXIDASE ASSEMBLY PROTEIN COX16 HOMOLOG, MITOCHONDRIAL"/>
    <property type="match status" value="1"/>
</dbReference>
<dbReference type="VEuPathDB" id="FungiDB:BD410DRAFT_766095"/>
<dbReference type="PANTHER" id="PTHR17130">
    <property type="entry name" value="MITOCHONDRIAL OUTER MEMBRANE PROTEIN 25"/>
    <property type="match status" value="1"/>
</dbReference>
<dbReference type="EMBL" id="ML170165">
    <property type="protein sequence ID" value="TDL24686.1"/>
    <property type="molecule type" value="Genomic_DNA"/>
</dbReference>
<dbReference type="AlphaFoldDB" id="A0A4Y7QBD1"/>
<comment type="function">
    <text evidence="1">Required for the assembly of the mitochondrial respiratory chain complex IV (CIV), also known as cytochrome c oxidase. May participate in merging the COX1 and COX2 assembly lines.</text>
</comment>
<dbReference type="GO" id="GO:0033617">
    <property type="term" value="P:mitochondrial respiratory chain complex IV assembly"/>
    <property type="evidence" value="ECO:0007669"/>
    <property type="project" value="TreeGrafter"/>
</dbReference>
<gene>
    <name evidence="13" type="ORF">BD410DRAFT_766095</name>
</gene>
<keyword evidence="7" id="KW-0999">Mitochondrion inner membrane</keyword>
<reference evidence="13 14" key="1">
    <citation type="submission" date="2018-06" db="EMBL/GenBank/DDBJ databases">
        <title>A transcriptomic atlas of mushroom development highlights an independent origin of complex multicellularity.</title>
        <authorList>
            <consortium name="DOE Joint Genome Institute"/>
            <person name="Krizsan K."/>
            <person name="Almasi E."/>
            <person name="Merenyi Z."/>
            <person name="Sahu N."/>
            <person name="Viragh M."/>
            <person name="Koszo T."/>
            <person name="Mondo S."/>
            <person name="Kiss B."/>
            <person name="Balint B."/>
            <person name="Kues U."/>
            <person name="Barry K."/>
            <person name="Hegedus J.C."/>
            <person name="Henrissat B."/>
            <person name="Johnson J."/>
            <person name="Lipzen A."/>
            <person name="Ohm R."/>
            <person name="Nagy I."/>
            <person name="Pangilinan J."/>
            <person name="Yan J."/>
            <person name="Xiong Y."/>
            <person name="Grigoriev I.V."/>
            <person name="Hibbett D.S."/>
            <person name="Nagy L.G."/>
        </authorList>
    </citation>
    <scope>NUCLEOTIDE SEQUENCE [LARGE SCALE GENOMIC DNA]</scope>
    <source>
        <strain evidence="13 14">SZMC22713</strain>
    </source>
</reference>
<feature type="transmembrane region" description="Helical" evidence="12">
    <location>
        <begin position="20"/>
        <end position="40"/>
    </location>
</feature>
<dbReference type="InterPro" id="IPR020164">
    <property type="entry name" value="Cyt_c_Oxase_assmbl_COX16"/>
</dbReference>
<feature type="region of interest" description="Disordered" evidence="11">
    <location>
        <begin position="90"/>
        <end position="119"/>
    </location>
</feature>
<proteinExistence type="inferred from homology"/>
<evidence type="ECO:0000256" key="11">
    <source>
        <dbReference type="SAM" id="MobiDB-lite"/>
    </source>
</evidence>
<evidence type="ECO:0000256" key="12">
    <source>
        <dbReference type="SAM" id="Phobius"/>
    </source>
</evidence>
<comment type="similarity">
    <text evidence="3">Belongs to the COX16 family.</text>
</comment>
<evidence type="ECO:0000256" key="2">
    <source>
        <dbReference type="ARBA" id="ARBA00004434"/>
    </source>
</evidence>
<evidence type="ECO:0000256" key="6">
    <source>
        <dbReference type="ARBA" id="ARBA00022692"/>
    </source>
</evidence>
<evidence type="ECO:0000256" key="5">
    <source>
        <dbReference type="ARBA" id="ARBA00019222"/>
    </source>
</evidence>
<comment type="subcellular location">
    <subcellularLocation>
        <location evidence="2">Mitochondrion inner membrane</location>
        <topology evidence="2">Single-pass membrane protein</topology>
    </subcellularLocation>
</comment>
<evidence type="ECO:0000256" key="4">
    <source>
        <dbReference type="ARBA" id="ARBA00015368"/>
    </source>
</evidence>
<feature type="compositionally biased region" description="Pro residues" evidence="11">
    <location>
        <begin position="99"/>
        <end position="119"/>
    </location>
</feature>
<sequence length="119" mass="13785">MPVLPRTPLSPPKYNAWLRKHPLLFGASFVGIIVAASFGLQTLSQTRYDLHDQKVTQMSKQEMLTMHKRRRNFDIREEYYRLEAQGDKDWEPIRVKRPPGVPDWGVPPPEPPSPPPTQK</sequence>
<evidence type="ECO:0000256" key="7">
    <source>
        <dbReference type="ARBA" id="ARBA00022792"/>
    </source>
</evidence>
<keyword evidence="10 12" id="KW-0472">Membrane</keyword>
<name>A0A4Y7QBD1_9AGAM</name>
<dbReference type="GO" id="GO:0005743">
    <property type="term" value="C:mitochondrial inner membrane"/>
    <property type="evidence" value="ECO:0007669"/>
    <property type="project" value="UniProtKB-SubCell"/>
</dbReference>
<evidence type="ECO:0000313" key="14">
    <source>
        <dbReference type="Proteomes" id="UP000294933"/>
    </source>
</evidence>
<organism evidence="13 14">
    <name type="scientific">Rickenella mellea</name>
    <dbReference type="NCBI Taxonomy" id="50990"/>
    <lineage>
        <taxon>Eukaryota</taxon>
        <taxon>Fungi</taxon>
        <taxon>Dikarya</taxon>
        <taxon>Basidiomycota</taxon>
        <taxon>Agaricomycotina</taxon>
        <taxon>Agaricomycetes</taxon>
        <taxon>Hymenochaetales</taxon>
        <taxon>Rickenellaceae</taxon>
        <taxon>Rickenella</taxon>
    </lineage>
</organism>
<dbReference type="STRING" id="50990.A0A4Y7QBD1"/>
<evidence type="ECO:0000256" key="1">
    <source>
        <dbReference type="ARBA" id="ARBA00002490"/>
    </source>
</evidence>
<evidence type="ECO:0000256" key="8">
    <source>
        <dbReference type="ARBA" id="ARBA00022989"/>
    </source>
</evidence>
<keyword evidence="14" id="KW-1185">Reference proteome</keyword>
<keyword evidence="8 12" id="KW-1133">Transmembrane helix</keyword>
<dbReference type="Pfam" id="PF14138">
    <property type="entry name" value="COX16"/>
    <property type="match status" value="1"/>
</dbReference>
<evidence type="ECO:0000256" key="10">
    <source>
        <dbReference type="ARBA" id="ARBA00023136"/>
    </source>
</evidence>
<dbReference type="Proteomes" id="UP000294933">
    <property type="component" value="Unassembled WGS sequence"/>
</dbReference>
<dbReference type="OrthoDB" id="5516033at2759"/>
<evidence type="ECO:0000313" key="13">
    <source>
        <dbReference type="EMBL" id="TDL24686.1"/>
    </source>
</evidence>